<evidence type="ECO:0000313" key="5">
    <source>
        <dbReference type="Proteomes" id="UP000053800"/>
    </source>
</evidence>
<dbReference type="Proteomes" id="UP000053800">
    <property type="component" value="Unassembled WGS sequence"/>
</dbReference>
<dbReference type="SUPFAM" id="SSF57701">
    <property type="entry name" value="Zn2/Cys6 DNA-binding domain"/>
    <property type="match status" value="1"/>
</dbReference>
<keyword evidence="5" id="KW-1185">Reference proteome</keyword>
<evidence type="ECO:0000259" key="3">
    <source>
        <dbReference type="PROSITE" id="PS50048"/>
    </source>
</evidence>
<sequence>MAQDDTASFAVPSSSTPSMGPPIPAKSSSSLIGGVTRKQNIACDQCRSRKTRCLRGDKKDVCEQCKSKGIECTSSYIEALAEKKKKADEEQPSNFRRKKRRKSNSHSQPPPVSLSSALCPVHPELERRTSNESGNSKASSASQMDHSAIQSPAMGMALSIADNETDADKLHRVQAAQHVRENASAIADSLHLLGNLTSAQGSSVIPPLPLALSLPNHPPPQPPPPLTPGEKQHGLIRYLLSPYPILIPVLGYSDVASIESCKQGQSDLWEEMGGKVWEEEPSEAHKSLKADELTKLADDLIDSYFSVAHIRNPCYDPPTFRARLCIPNTHPQGPIPHPILATALAWGARFSDHPVVQQDRNECSQRLSGGEEHGVRGKGRGRKRSRLVQMAVIRAREVCEICRIWRIPSIDNVKALVNLEGLLGHCQMVYATAAVKHLLAMGYNSTRAILTIPDEKERTDIVLIWWVLIVTDSYRSVFYRIKPCLLDDDYDLEPPGSTPDLSNLTPINLSEPNHAILWFSAAQSAASMCRALSLRLCSPHLQTSGIPLSLLRTFIHSASIWRTNYLSKLGVPPVWPESWDFLQAMAACSADVSHHALWLVLYRALEESGVEEERNGGIGMGMGGMGMGGMGIEVEVESVKRRLKEESEHAALRIAALVAVLTENEYLSLDPLSIHHPIYETGLYLAQRGRAEYLACVVGLKQYAITFPAAWDNAEELEKIYAGSQQGDPRLGTWSQSKAHSVSMNSVSDGETARGVAETGTGSEEPAVMRSIEEQMWQGGWKKTMWQL</sequence>
<dbReference type="Gene3D" id="4.10.240.10">
    <property type="entry name" value="Zn(2)-C6 fungal-type DNA-binding domain"/>
    <property type="match status" value="1"/>
</dbReference>
<dbReference type="InterPro" id="IPR001138">
    <property type="entry name" value="Zn2Cys6_DnaBD"/>
</dbReference>
<proteinExistence type="predicted"/>
<evidence type="ECO:0000256" key="1">
    <source>
        <dbReference type="ARBA" id="ARBA00023242"/>
    </source>
</evidence>
<feature type="region of interest" description="Disordered" evidence="2">
    <location>
        <begin position="742"/>
        <end position="765"/>
    </location>
</feature>
<dbReference type="CDD" id="cd12148">
    <property type="entry name" value="fungal_TF_MHR"/>
    <property type="match status" value="1"/>
</dbReference>
<keyword evidence="1" id="KW-0539">Nucleus</keyword>
<dbReference type="PROSITE" id="PS00463">
    <property type="entry name" value="ZN2_CY6_FUNGAL_1"/>
    <property type="match status" value="1"/>
</dbReference>
<feature type="domain" description="Zn(2)-C6 fungal-type" evidence="3">
    <location>
        <begin position="42"/>
        <end position="74"/>
    </location>
</feature>
<feature type="region of interest" description="Disordered" evidence="2">
    <location>
        <begin position="1"/>
        <end position="34"/>
    </location>
</feature>
<protein>
    <recommendedName>
        <fullName evidence="3">Zn(2)-C6 fungal-type domain-containing protein</fullName>
    </recommendedName>
</protein>
<dbReference type="EMBL" id="KN848899">
    <property type="protein sequence ID" value="KIR59786.1"/>
    <property type="molecule type" value="Genomic_DNA"/>
</dbReference>
<evidence type="ECO:0000313" key="4">
    <source>
        <dbReference type="EMBL" id="KIR59786.1"/>
    </source>
</evidence>
<feature type="region of interest" description="Disordered" evidence="2">
    <location>
        <begin position="362"/>
        <end position="381"/>
    </location>
</feature>
<dbReference type="InterPro" id="IPR036864">
    <property type="entry name" value="Zn2-C6_fun-type_DNA-bd_sf"/>
</dbReference>
<feature type="compositionally biased region" description="Polar residues" evidence="2">
    <location>
        <begin position="131"/>
        <end position="146"/>
    </location>
</feature>
<reference evidence="4 5" key="1">
    <citation type="submission" date="2015-01" db="EMBL/GenBank/DDBJ databases">
        <title>The Genome Sequence of Cryptococcus gattii CA1873.</title>
        <authorList>
            <consortium name="The Broad Institute Genomics Platform"/>
            <person name="Cuomo C."/>
            <person name="Litvintseva A."/>
            <person name="Chen Y."/>
            <person name="Heitman J."/>
            <person name="Sun S."/>
            <person name="Springer D."/>
            <person name="Dromer F."/>
            <person name="Young S."/>
            <person name="Zeng Q."/>
            <person name="Gargeya S."/>
            <person name="Abouelleil A."/>
            <person name="Alvarado L."/>
            <person name="Chapman S.B."/>
            <person name="Gainer-Dewar J."/>
            <person name="Goldberg J."/>
            <person name="Griggs A."/>
            <person name="Gujja S."/>
            <person name="Hansen M."/>
            <person name="Howarth C."/>
            <person name="Imamovic A."/>
            <person name="Larimer J."/>
            <person name="Murphy C."/>
            <person name="Naylor J."/>
            <person name="Pearson M."/>
            <person name="Priest M."/>
            <person name="Roberts A."/>
            <person name="Saif S."/>
            <person name="Shea T."/>
            <person name="Sykes S."/>
            <person name="Wortman J."/>
            <person name="Nusbaum C."/>
            <person name="Birren B."/>
        </authorList>
    </citation>
    <scope>NUCLEOTIDE SEQUENCE [LARGE SCALE GENOMIC DNA]</scope>
    <source>
        <strain evidence="4 5">CA1873</strain>
    </source>
</reference>
<dbReference type="InterPro" id="IPR050987">
    <property type="entry name" value="AtrR-like"/>
</dbReference>
<dbReference type="Pfam" id="PF00172">
    <property type="entry name" value="Zn_clus"/>
    <property type="match status" value="1"/>
</dbReference>
<feature type="region of interest" description="Disordered" evidence="2">
    <location>
        <begin position="81"/>
        <end position="146"/>
    </location>
</feature>
<name>A0ABR5B868_CRYGA</name>
<dbReference type="PROSITE" id="PS50048">
    <property type="entry name" value="ZN2_CY6_FUNGAL_2"/>
    <property type="match status" value="1"/>
</dbReference>
<feature type="compositionally biased region" description="Basic and acidic residues" evidence="2">
    <location>
        <begin position="362"/>
        <end position="375"/>
    </location>
</feature>
<feature type="compositionally biased region" description="Basic residues" evidence="2">
    <location>
        <begin position="95"/>
        <end position="104"/>
    </location>
</feature>
<evidence type="ECO:0000256" key="2">
    <source>
        <dbReference type="SAM" id="MobiDB-lite"/>
    </source>
</evidence>
<dbReference type="PANTHER" id="PTHR46910">
    <property type="entry name" value="TRANSCRIPTION FACTOR PDR1"/>
    <property type="match status" value="1"/>
</dbReference>
<dbReference type="CDD" id="cd00067">
    <property type="entry name" value="GAL4"/>
    <property type="match status" value="1"/>
</dbReference>
<dbReference type="PANTHER" id="PTHR46910:SF38">
    <property type="entry name" value="ZN(2)-C6 FUNGAL-TYPE DOMAIN-CONTAINING PROTEIN"/>
    <property type="match status" value="1"/>
</dbReference>
<accession>A0ABR5B868</accession>
<gene>
    <name evidence="4" type="ORF">I314_04219</name>
</gene>
<organism evidence="4 5">
    <name type="scientific">Cryptococcus bacillisporus CA1873</name>
    <dbReference type="NCBI Taxonomy" id="1296111"/>
    <lineage>
        <taxon>Eukaryota</taxon>
        <taxon>Fungi</taxon>
        <taxon>Dikarya</taxon>
        <taxon>Basidiomycota</taxon>
        <taxon>Agaricomycotina</taxon>
        <taxon>Tremellomycetes</taxon>
        <taxon>Tremellales</taxon>
        <taxon>Cryptococcaceae</taxon>
        <taxon>Cryptococcus</taxon>
        <taxon>Cryptococcus gattii species complex</taxon>
    </lineage>
</organism>